<dbReference type="CDD" id="cd04480">
    <property type="entry name" value="RPA1_DBD_A_like"/>
    <property type="match status" value="1"/>
</dbReference>
<name>A0AAV1ADU6_VICFA</name>
<dbReference type="PANTHER" id="PTHR47165">
    <property type="entry name" value="OS03G0429900 PROTEIN"/>
    <property type="match status" value="1"/>
</dbReference>
<dbReference type="EMBL" id="OX451739">
    <property type="protein sequence ID" value="CAI8607823.1"/>
    <property type="molecule type" value="Genomic_DNA"/>
</dbReference>
<dbReference type="Pfam" id="PF02721">
    <property type="entry name" value="DUF223"/>
    <property type="match status" value="1"/>
</dbReference>
<evidence type="ECO:0000313" key="3">
    <source>
        <dbReference type="Proteomes" id="UP001157006"/>
    </source>
</evidence>
<protein>
    <recommendedName>
        <fullName evidence="1">Replication protein A 70 kDa DNA-binding subunit B/D first OB fold domain-containing protein</fullName>
    </recommendedName>
</protein>
<organism evidence="2 3">
    <name type="scientific">Vicia faba</name>
    <name type="common">Broad bean</name>
    <name type="synonym">Faba vulgaris</name>
    <dbReference type="NCBI Taxonomy" id="3906"/>
    <lineage>
        <taxon>Eukaryota</taxon>
        <taxon>Viridiplantae</taxon>
        <taxon>Streptophyta</taxon>
        <taxon>Embryophyta</taxon>
        <taxon>Tracheophyta</taxon>
        <taxon>Spermatophyta</taxon>
        <taxon>Magnoliopsida</taxon>
        <taxon>eudicotyledons</taxon>
        <taxon>Gunneridae</taxon>
        <taxon>Pentapetalae</taxon>
        <taxon>rosids</taxon>
        <taxon>fabids</taxon>
        <taxon>Fabales</taxon>
        <taxon>Fabaceae</taxon>
        <taxon>Papilionoideae</taxon>
        <taxon>50 kb inversion clade</taxon>
        <taxon>NPAAA clade</taxon>
        <taxon>Hologalegina</taxon>
        <taxon>IRL clade</taxon>
        <taxon>Fabeae</taxon>
        <taxon>Vicia</taxon>
    </lineage>
</organism>
<dbReference type="Proteomes" id="UP001157006">
    <property type="component" value="Chromosome 4"/>
</dbReference>
<proteinExistence type="predicted"/>
<evidence type="ECO:0000313" key="2">
    <source>
        <dbReference type="EMBL" id="CAI8607823.1"/>
    </source>
</evidence>
<dbReference type="Gene3D" id="2.40.50.140">
    <property type="entry name" value="Nucleic acid-binding proteins"/>
    <property type="match status" value="3"/>
</dbReference>
<keyword evidence="3" id="KW-1185">Reference proteome</keyword>
<sequence>MEMVLMDDKVGDKIQVSVRKVLLPRFENKNKEGSSYNFKSFGVVANTGAFRTTKHQFKLNFHNGTIITYVGTGMTTLSPYSFVSFTYIFGKIDMDYLIDVISILSSVGRERVYERNRVATKFKFIELESNGIKLECTLFGSYVEAFDAFLQFGSYVEAFDAFLQFGCNGNVIVISQYLKVKIYMKDTSEMSLEEDFLKLSRRKTIEELKDCQDNIFCIMLGTMKHVISGNNWWYAACVYNKGVVTDSKGFSALSAKSMFGKLCQGTIKHVIGGNDWWYVACVYNKGVITDSKRIFCTKCEKHVWTIVPRVIDETDSTTFVVFDRDCYLLKKMYADLIDQMDCILGCCCVVHNDIDPVVVQDLGNKFDNIAAEEKCGDNDEVADENDGASSRITKNIKIEKE</sequence>
<dbReference type="PANTHER" id="PTHR47165:SF4">
    <property type="entry name" value="OS03G0429900 PROTEIN"/>
    <property type="match status" value="1"/>
</dbReference>
<evidence type="ECO:0000259" key="1">
    <source>
        <dbReference type="Pfam" id="PF02721"/>
    </source>
</evidence>
<dbReference type="AlphaFoldDB" id="A0AAV1ADU6"/>
<feature type="domain" description="Replication protein A 70 kDa DNA-binding subunit B/D first OB fold" evidence="1">
    <location>
        <begin position="1"/>
        <end position="68"/>
    </location>
</feature>
<gene>
    <name evidence="2" type="ORF">VFH_IV055920</name>
</gene>
<dbReference type="InterPro" id="IPR003871">
    <property type="entry name" value="RFA1B/D_OB_1st"/>
</dbReference>
<accession>A0AAV1ADU6</accession>
<reference evidence="2 3" key="1">
    <citation type="submission" date="2023-01" db="EMBL/GenBank/DDBJ databases">
        <authorList>
            <person name="Kreplak J."/>
        </authorList>
    </citation>
    <scope>NUCLEOTIDE SEQUENCE [LARGE SCALE GENOMIC DNA]</scope>
</reference>
<dbReference type="InterPro" id="IPR012340">
    <property type="entry name" value="NA-bd_OB-fold"/>
</dbReference>
<dbReference type="SUPFAM" id="SSF50249">
    <property type="entry name" value="Nucleic acid-binding proteins"/>
    <property type="match status" value="3"/>
</dbReference>